<sequence length="641" mass="69272">MVGEEEVEACPSSAAAAAAADVAAAAPNNDNDNKISEEKKTDEGPASGGILRSWNHSAADMTVTTGDGHPTKAPLGTFEDSNVDDTPYEHGFEPGDHIIRWDMLPILWPIQIHGIVLEVSDDKTTVTICDFGITTVKNGVVEKKMAKAGKEKDVEKMLEEENAKFTEAIQDEGKGGTGTQSDGVNDASASGKVKKEGSKNRLNIVILTKWSDLRKWKKINYEGQGLLNKGGGMGKNLEKLGKKTEQLWTSVTKSFVRKEITESKKAVHHAPSVRYDVDDKGFCVHHPEIQLKRRREGTGDNGQDDWSVVRKKCPECILEDCPAMMGGGSPPSRTSTVESEPTFSSAEEEDGREEGADEGEKTGATASSLSDSDSILAPSGLNLTRAASSSSSSENQELSPDVSKTDAKDALEEPKTLAQMITEANNIDKRTVRKAVVKTASVSPGKEQSFRKLSSWRQGSFMKSVSGLFSSQKSEKNEESLSTEESTSPSEVKGETDESKANELPRSDPAILVLARTRFILEHGEEILPPYHIINSNSECIAVWCKTGRWSTLQASVFLHSTAIGNAKSSTVAGIGVAAANPFLIPLMAGIGIAAVGTPWLLLKMANDKWTEATQSLNDQFWMQAKPEVFVDCIEKWGKLG</sequence>
<accession>A0A7S2LVB8</accession>
<organism evidence="3">
    <name type="scientific">Skeletonema marinoi</name>
    <dbReference type="NCBI Taxonomy" id="267567"/>
    <lineage>
        <taxon>Eukaryota</taxon>
        <taxon>Sar</taxon>
        <taxon>Stramenopiles</taxon>
        <taxon>Ochrophyta</taxon>
        <taxon>Bacillariophyta</taxon>
        <taxon>Coscinodiscophyceae</taxon>
        <taxon>Thalassiosirophycidae</taxon>
        <taxon>Thalassiosirales</taxon>
        <taxon>Skeletonemataceae</taxon>
        <taxon>Skeletonema</taxon>
        <taxon>Skeletonema marinoi-dohrnii complex</taxon>
    </lineage>
</organism>
<evidence type="ECO:0000256" key="2">
    <source>
        <dbReference type="SAM" id="Phobius"/>
    </source>
</evidence>
<name>A0A7S2LVB8_9STRA</name>
<feature type="region of interest" description="Disordered" evidence="1">
    <location>
        <begin position="1"/>
        <end position="82"/>
    </location>
</feature>
<feature type="compositionally biased region" description="Basic and acidic residues" evidence="1">
    <location>
        <begin position="403"/>
        <end position="415"/>
    </location>
</feature>
<keyword evidence="2" id="KW-0472">Membrane</keyword>
<feature type="compositionally biased region" description="Basic and acidic residues" evidence="1">
    <location>
        <begin position="492"/>
        <end position="503"/>
    </location>
</feature>
<proteinExistence type="predicted"/>
<feature type="compositionally biased region" description="Low complexity" evidence="1">
    <location>
        <begin position="14"/>
        <end position="30"/>
    </location>
</feature>
<evidence type="ECO:0000256" key="1">
    <source>
        <dbReference type="SAM" id="MobiDB-lite"/>
    </source>
</evidence>
<feature type="compositionally biased region" description="Basic and acidic residues" evidence="1">
    <location>
        <begin position="31"/>
        <end position="43"/>
    </location>
</feature>
<feature type="compositionally biased region" description="Acidic residues" evidence="1">
    <location>
        <begin position="346"/>
        <end position="357"/>
    </location>
</feature>
<keyword evidence="2" id="KW-0812">Transmembrane</keyword>
<protein>
    <submittedName>
        <fullName evidence="3">Uncharacterized protein</fullName>
    </submittedName>
</protein>
<feature type="region of interest" description="Disordered" evidence="1">
    <location>
        <begin position="467"/>
        <end position="503"/>
    </location>
</feature>
<feature type="region of interest" description="Disordered" evidence="1">
    <location>
        <begin position="170"/>
        <end position="193"/>
    </location>
</feature>
<reference evidence="3" key="1">
    <citation type="submission" date="2021-01" db="EMBL/GenBank/DDBJ databases">
        <authorList>
            <person name="Corre E."/>
            <person name="Pelletier E."/>
            <person name="Niang G."/>
            <person name="Scheremetjew M."/>
            <person name="Finn R."/>
            <person name="Kale V."/>
            <person name="Holt S."/>
            <person name="Cochrane G."/>
            <person name="Meng A."/>
            <person name="Brown T."/>
            <person name="Cohen L."/>
        </authorList>
    </citation>
    <scope>NUCLEOTIDE SEQUENCE</scope>
    <source>
        <strain evidence="3">SM1012Den-03</strain>
    </source>
</reference>
<feature type="compositionally biased region" description="Polar residues" evidence="1">
    <location>
        <begin position="331"/>
        <end position="345"/>
    </location>
</feature>
<feature type="region of interest" description="Disordered" evidence="1">
    <location>
        <begin position="321"/>
        <end position="416"/>
    </location>
</feature>
<dbReference type="EMBL" id="HBGZ01022637">
    <property type="protein sequence ID" value="CAD9617469.1"/>
    <property type="molecule type" value="Transcribed_RNA"/>
</dbReference>
<keyword evidence="2" id="KW-1133">Transmembrane helix</keyword>
<gene>
    <name evidence="3" type="ORF">SMAR0320_LOCUS16204</name>
</gene>
<evidence type="ECO:0000313" key="3">
    <source>
        <dbReference type="EMBL" id="CAD9617469.1"/>
    </source>
</evidence>
<feature type="compositionally biased region" description="Low complexity" evidence="1">
    <location>
        <begin position="366"/>
        <end position="379"/>
    </location>
</feature>
<dbReference type="AlphaFoldDB" id="A0A7S2LVB8"/>
<feature type="transmembrane region" description="Helical" evidence="2">
    <location>
        <begin position="583"/>
        <end position="603"/>
    </location>
</feature>